<protein>
    <submittedName>
        <fullName evidence="9">ABC transporter permease</fullName>
    </submittedName>
</protein>
<dbReference type="RefSeq" id="WP_344917107.1">
    <property type="nucleotide sequence ID" value="NZ_BAABAQ010000002.1"/>
</dbReference>
<evidence type="ECO:0000259" key="8">
    <source>
        <dbReference type="PROSITE" id="PS50928"/>
    </source>
</evidence>
<evidence type="ECO:0000256" key="3">
    <source>
        <dbReference type="ARBA" id="ARBA00022475"/>
    </source>
</evidence>
<evidence type="ECO:0000313" key="9">
    <source>
        <dbReference type="EMBL" id="GAA4186729.1"/>
    </source>
</evidence>
<evidence type="ECO:0000313" key="10">
    <source>
        <dbReference type="Proteomes" id="UP001501251"/>
    </source>
</evidence>
<keyword evidence="2 7" id="KW-0813">Transport</keyword>
<evidence type="ECO:0000256" key="1">
    <source>
        <dbReference type="ARBA" id="ARBA00004651"/>
    </source>
</evidence>
<evidence type="ECO:0000256" key="5">
    <source>
        <dbReference type="ARBA" id="ARBA00022989"/>
    </source>
</evidence>
<reference evidence="10" key="1">
    <citation type="journal article" date="2019" name="Int. J. Syst. Evol. Microbiol.">
        <title>The Global Catalogue of Microorganisms (GCM) 10K type strain sequencing project: providing services to taxonomists for standard genome sequencing and annotation.</title>
        <authorList>
            <consortium name="The Broad Institute Genomics Platform"/>
            <consortium name="The Broad Institute Genome Sequencing Center for Infectious Disease"/>
            <person name="Wu L."/>
            <person name="Ma J."/>
        </authorList>
    </citation>
    <scope>NUCLEOTIDE SEQUENCE [LARGE SCALE GENOMIC DNA]</scope>
    <source>
        <strain evidence="10">JCM 17388</strain>
    </source>
</reference>
<feature type="transmembrane region" description="Helical" evidence="7">
    <location>
        <begin position="114"/>
        <end position="137"/>
    </location>
</feature>
<feature type="transmembrane region" description="Helical" evidence="7">
    <location>
        <begin position="245"/>
        <end position="271"/>
    </location>
</feature>
<feature type="transmembrane region" description="Helical" evidence="7">
    <location>
        <begin position="158"/>
        <end position="182"/>
    </location>
</feature>
<dbReference type="EMBL" id="BAABAQ010000002">
    <property type="protein sequence ID" value="GAA4186729.1"/>
    <property type="molecule type" value="Genomic_DNA"/>
</dbReference>
<dbReference type="Proteomes" id="UP001501251">
    <property type="component" value="Unassembled WGS sequence"/>
</dbReference>
<evidence type="ECO:0000256" key="7">
    <source>
        <dbReference type="RuleBase" id="RU363032"/>
    </source>
</evidence>
<keyword evidence="3" id="KW-1003">Cell membrane</keyword>
<comment type="caution">
    <text evidence="9">The sequence shown here is derived from an EMBL/GenBank/DDBJ whole genome shotgun (WGS) entry which is preliminary data.</text>
</comment>
<comment type="subcellular location">
    <subcellularLocation>
        <location evidence="1 7">Cell membrane</location>
        <topology evidence="1 7">Multi-pass membrane protein</topology>
    </subcellularLocation>
</comment>
<dbReference type="Gene3D" id="1.10.3720.10">
    <property type="entry name" value="MetI-like"/>
    <property type="match status" value="1"/>
</dbReference>
<proteinExistence type="inferred from homology"/>
<dbReference type="PANTHER" id="PTHR43163:SF6">
    <property type="entry name" value="DIPEPTIDE TRANSPORT SYSTEM PERMEASE PROTEIN DPPB-RELATED"/>
    <property type="match status" value="1"/>
</dbReference>
<evidence type="ECO:0000256" key="6">
    <source>
        <dbReference type="ARBA" id="ARBA00023136"/>
    </source>
</evidence>
<evidence type="ECO:0000256" key="2">
    <source>
        <dbReference type="ARBA" id="ARBA00022448"/>
    </source>
</evidence>
<feature type="domain" description="ABC transmembrane type-1" evidence="8">
    <location>
        <begin position="114"/>
        <end position="310"/>
    </location>
</feature>
<gene>
    <name evidence="9" type="ORF">GCM10022252_19180</name>
</gene>
<keyword evidence="5 7" id="KW-1133">Transmembrane helix</keyword>
<dbReference type="Pfam" id="PF00528">
    <property type="entry name" value="BPD_transp_1"/>
    <property type="match status" value="1"/>
</dbReference>
<dbReference type="SUPFAM" id="SSF161098">
    <property type="entry name" value="MetI-like"/>
    <property type="match status" value="1"/>
</dbReference>
<dbReference type="PROSITE" id="PS50928">
    <property type="entry name" value="ABC_TM1"/>
    <property type="match status" value="1"/>
</dbReference>
<dbReference type="InterPro" id="IPR000515">
    <property type="entry name" value="MetI-like"/>
</dbReference>
<keyword evidence="10" id="KW-1185">Reference proteome</keyword>
<evidence type="ECO:0000256" key="4">
    <source>
        <dbReference type="ARBA" id="ARBA00022692"/>
    </source>
</evidence>
<organism evidence="9 10">
    <name type="scientific">Streptosporangium oxazolinicum</name>
    <dbReference type="NCBI Taxonomy" id="909287"/>
    <lineage>
        <taxon>Bacteria</taxon>
        <taxon>Bacillati</taxon>
        <taxon>Actinomycetota</taxon>
        <taxon>Actinomycetes</taxon>
        <taxon>Streptosporangiales</taxon>
        <taxon>Streptosporangiaceae</taxon>
        <taxon>Streptosporangium</taxon>
    </lineage>
</organism>
<dbReference type="CDD" id="cd06261">
    <property type="entry name" value="TM_PBP2"/>
    <property type="match status" value="1"/>
</dbReference>
<accession>A0ABP8ANS1</accession>
<sequence>MSTLTLTRRRGLAAAGWLGPVVRRLGAGVAVLWAAATGAYLALLLAPGDTVDVLIGSDGGLDTPERRAQIIAEWGLDRSPLQQYGDYLLRLLQGDLGRSYVLQRDVADVLASQIWPTIQLALTAATFGIVLALVLALSTAGRRSWLGGLAGLSELVTVSVPPFLIGILLLAVFSFTLGWFPVSGDKGLISLVLPGLALGLQVAGVLGQVLRDGLERALEEPFAVTARSRGITEWRLVARHALRHALLPAVTLTGWFTGFLLGGAIIVEAVFGRPGLGQITVGAVNSKDMPLVMAVVLISALAYVTVSTIVDLAYLAIDPRLRRSR</sequence>
<dbReference type="InterPro" id="IPR035906">
    <property type="entry name" value="MetI-like_sf"/>
</dbReference>
<comment type="similarity">
    <text evidence="7">Belongs to the binding-protein-dependent transport system permease family.</text>
</comment>
<feature type="transmembrane region" description="Helical" evidence="7">
    <location>
        <begin position="188"/>
        <end position="210"/>
    </location>
</feature>
<dbReference type="PANTHER" id="PTHR43163">
    <property type="entry name" value="DIPEPTIDE TRANSPORT SYSTEM PERMEASE PROTEIN DPPB-RELATED"/>
    <property type="match status" value="1"/>
</dbReference>
<keyword evidence="6 7" id="KW-0472">Membrane</keyword>
<feature type="transmembrane region" description="Helical" evidence="7">
    <location>
        <begin position="291"/>
        <end position="317"/>
    </location>
</feature>
<keyword evidence="4 7" id="KW-0812">Transmembrane</keyword>
<name>A0ABP8ANS1_9ACTN</name>
<feature type="transmembrane region" description="Helical" evidence="7">
    <location>
        <begin position="21"/>
        <end position="43"/>
    </location>
</feature>